<evidence type="ECO:0000313" key="20">
    <source>
        <dbReference type="Proteomes" id="UP001149607"/>
    </source>
</evidence>
<evidence type="ECO:0000256" key="14">
    <source>
        <dbReference type="ARBA" id="ARBA00023237"/>
    </source>
</evidence>
<keyword evidence="7 16" id="KW-0479">Metal-binding</keyword>
<dbReference type="InterPro" id="IPR003187">
    <property type="entry name" value="PLipase_A1"/>
</dbReference>
<evidence type="ECO:0000256" key="9">
    <source>
        <dbReference type="ARBA" id="ARBA00022801"/>
    </source>
</evidence>
<dbReference type="SUPFAM" id="SSF56931">
    <property type="entry name" value="Outer membrane phospholipase A (OMPLA)"/>
    <property type="match status" value="1"/>
</dbReference>
<dbReference type="PANTHER" id="PTHR40457">
    <property type="entry name" value="PHOSPHOLIPASE A1"/>
    <property type="match status" value="1"/>
</dbReference>
<keyword evidence="14 17" id="KW-0998">Cell outer membrane</keyword>
<dbReference type="Pfam" id="PF02253">
    <property type="entry name" value="PLA1"/>
    <property type="match status" value="1"/>
</dbReference>
<evidence type="ECO:0000256" key="2">
    <source>
        <dbReference type="ARBA" id="ARBA00001604"/>
    </source>
</evidence>
<evidence type="ECO:0000256" key="1">
    <source>
        <dbReference type="ARBA" id="ARBA00000111"/>
    </source>
</evidence>
<dbReference type="GO" id="GO:0008970">
    <property type="term" value="F:phospholipase A1 activity"/>
    <property type="evidence" value="ECO:0007669"/>
    <property type="project" value="UniProtKB-EC"/>
</dbReference>
<evidence type="ECO:0000256" key="8">
    <source>
        <dbReference type="ARBA" id="ARBA00022729"/>
    </source>
</evidence>
<keyword evidence="6" id="KW-0812">Transmembrane</keyword>
<dbReference type="Proteomes" id="UP001149607">
    <property type="component" value="Chromosome"/>
</dbReference>
<dbReference type="RefSeq" id="WP_274584601.1">
    <property type="nucleotide sequence ID" value="NZ_CP145811.1"/>
</dbReference>
<keyword evidence="13" id="KW-0472">Membrane</keyword>
<evidence type="ECO:0000256" key="10">
    <source>
        <dbReference type="ARBA" id="ARBA00022837"/>
    </source>
</evidence>
<dbReference type="PRINTS" id="PR01486">
    <property type="entry name" value="PHPHLIPASEA1"/>
</dbReference>
<dbReference type="AlphaFoldDB" id="A0A9X4E4R8"/>
<accession>A0A9X4E4R8</accession>
<name>A0A9X4E4R8_9NEIS</name>
<evidence type="ECO:0000256" key="3">
    <source>
        <dbReference type="ARBA" id="ARBA00010525"/>
    </source>
</evidence>
<evidence type="ECO:0000256" key="4">
    <source>
        <dbReference type="ARBA" id="ARBA00011702"/>
    </source>
</evidence>
<comment type="subcellular location">
    <subcellularLocation>
        <location evidence="17">Cell outer membrane</location>
        <topology evidence="17">Multi-pass membrane protein</topology>
    </subcellularLocation>
    <text evidence="17">One of the very few enzymes located there.</text>
</comment>
<evidence type="ECO:0000256" key="17">
    <source>
        <dbReference type="RuleBase" id="RU366027"/>
    </source>
</evidence>
<evidence type="ECO:0000256" key="12">
    <source>
        <dbReference type="ARBA" id="ARBA00023098"/>
    </source>
</evidence>
<reference evidence="19" key="2">
    <citation type="submission" date="2024-02" db="EMBL/GenBank/DDBJ databases">
        <title>Neisseria leonii sp. nov.</title>
        <authorList>
            <person name="Boutroux M."/>
            <person name="Favre-Rochex S."/>
            <person name="Gorgette O."/>
            <person name="Touak G."/>
            <person name="Muhle E."/>
            <person name="Chesneau O."/>
            <person name="Clermont D."/>
            <person name="Rahi P."/>
        </authorList>
    </citation>
    <scope>NUCLEOTIDE SEQUENCE</scope>
    <source>
        <strain evidence="19">51.81</strain>
    </source>
</reference>
<feature type="active site" description="Nucleophile" evidence="15">
    <location>
        <position position="234"/>
    </location>
</feature>
<dbReference type="CDD" id="cd00541">
    <property type="entry name" value="OMPLA"/>
    <property type="match status" value="1"/>
</dbReference>
<dbReference type="GO" id="GO:0016042">
    <property type="term" value="P:lipid catabolic process"/>
    <property type="evidence" value="ECO:0007669"/>
    <property type="project" value="UniProtKB-KW"/>
</dbReference>
<dbReference type="GO" id="GO:0004623">
    <property type="term" value="F:phospholipase A2 activity"/>
    <property type="evidence" value="ECO:0007669"/>
    <property type="project" value="UniProtKB-EC"/>
</dbReference>
<keyword evidence="8 17" id="KW-0732">Signal</keyword>
<feature type="binding site" description="in dimeric form" evidence="16">
    <location>
        <position position="195"/>
    </location>
    <ligand>
        <name>Ca(2+)</name>
        <dbReference type="ChEBI" id="CHEBI:29108"/>
        <label>1</label>
    </ligand>
</feature>
<comment type="cofactor">
    <cofactor evidence="17">
        <name>Ca(2+)</name>
        <dbReference type="ChEBI" id="CHEBI:29108"/>
    </cofactor>
    <text evidence="17">Binds 1 Ca(2+) ion per monomer. In the dimeric form the Ca(2+) is bound by different amino acids with binding of each Ca(2+) shared with ligands coming from each monomer. The Ca(2+) ion may have a role in catalysis.</text>
</comment>
<evidence type="ECO:0000313" key="18">
    <source>
        <dbReference type="EMBL" id="MDD9327362.1"/>
    </source>
</evidence>
<keyword evidence="9 17" id="KW-0378">Hydrolase</keyword>
<feature type="chain" id="PRO_5042659911" description="Phospholipase A1" evidence="17">
    <location>
        <begin position="19"/>
        <end position="366"/>
    </location>
</feature>
<comment type="similarity">
    <text evidence="3 17">Belongs to the phospholipase A1 family.</text>
</comment>
<comment type="function">
    <text evidence="17">Hydrolysis of phosphatidylcholine with phospholipase A2 (EC 3.1.1.4) and phospholipase A1 (EC 3.1.1.32) activities.</text>
</comment>
<keyword evidence="5" id="KW-1134">Transmembrane beta strand</keyword>
<sequence length="366" mass="40821">MWKRIACLLTVLPVQAWAQDAAACAAVADNAQRLACYDRLFPPAGYARQNGVAAEVKAPVDLVQTLSESAERREVAVVLADDAASELRAAEAYTPLSEMFDLNGNRSDGLFTLRGHAPTYLLPVWYNARPNYYPTSPSRGVSGAEKFYRQKRAESKMQLSFKSKLMEDVFASRADVWFAYTQKSDWQIFNQGRKSAPFRNTDYQPELFVTQPVTADLPGGGRLRVLGLGYVHQSNGQSRPDSRSWNRVYAMAGMEWGRLTVLPRVWVRTDTGPASSDDNPDITDYMGYGDMRLQYRFNGKQTLSALLRYNPASGKGAVEAAYAAPLKGKMKAYIRAFHGYGENLMDYNHKQTGVGIGLMFNDWDGI</sequence>
<gene>
    <name evidence="18" type="ORF">ORY91_000747</name>
    <name evidence="19" type="ORF">V9W64_03120</name>
</gene>
<keyword evidence="11 17" id="KW-0442">Lipid degradation</keyword>
<dbReference type="Gene3D" id="2.40.230.10">
    <property type="entry name" value="Phospholipase A1"/>
    <property type="match status" value="1"/>
</dbReference>
<evidence type="ECO:0000256" key="13">
    <source>
        <dbReference type="ARBA" id="ARBA00023136"/>
    </source>
</evidence>
<organism evidence="18">
    <name type="scientific">Neisseria leonii</name>
    <dbReference type="NCBI Taxonomy" id="2995413"/>
    <lineage>
        <taxon>Bacteria</taxon>
        <taxon>Pseudomonadati</taxon>
        <taxon>Pseudomonadota</taxon>
        <taxon>Betaproteobacteria</taxon>
        <taxon>Neisseriales</taxon>
        <taxon>Neisseriaceae</taxon>
        <taxon>Neisseria</taxon>
    </lineage>
</organism>
<keyword evidence="10 16" id="KW-0106">Calcium</keyword>
<dbReference type="EMBL" id="CP146598">
    <property type="protein sequence ID" value="WWY03747.1"/>
    <property type="molecule type" value="Genomic_DNA"/>
</dbReference>
<evidence type="ECO:0000256" key="16">
    <source>
        <dbReference type="PIRSR" id="PIRSR603187-2"/>
    </source>
</evidence>
<feature type="signal peptide" evidence="17">
    <location>
        <begin position="1"/>
        <end position="18"/>
    </location>
</feature>
<feature type="active site" description="Proton acceptor" evidence="15">
    <location>
        <position position="232"/>
    </location>
</feature>
<evidence type="ECO:0000256" key="7">
    <source>
        <dbReference type="ARBA" id="ARBA00022723"/>
    </source>
</evidence>
<dbReference type="PANTHER" id="PTHR40457:SF1">
    <property type="entry name" value="PHOSPHOLIPASE A1"/>
    <property type="match status" value="1"/>
</dbReference>
<evidence type="ECO:0000256" key="11">
    <source>
        <dbReference type="ARBA" id="ARBA00022963"/>
    </source>
</evidence>
<evidence type="ECO:0000256" key="5">
    <source>
        <dbReference type="ARBA" id="ARBA00022452"/>
    </source>
</evidence>
<dbReference type="EMBL" id="JAPQFL010000001">
    <property type="protein sequence ID" value="MDD9327362.1"/>
    <property type="molecule type" value="Genomic_DNA"/>
</dbReference>
<comment type="catalytic activity">
    <reaction evidence="1 17">
        <text>a 1,2-diacyl-sn-glycero-3-phosphocholine + H2O = a 2-acyl-sn-glycero-3-phosphocholine + a fatty acid + H(+)</text>
        <dbReference type="Rhea" id="RHEA:18689"/>
        <dbReference type="ChEBI" id="CHEBI:15377"/>
        <dbReference type="ChEBI" id="CHEBI:15378"/>
        <dbReference type="ChEBI" id="CHEBI:28868"/>
        <dbReference type="ChEBI" id="CHEBI:57643"/>
        <dbReference type="ChEBI" id="CHEBI:57875"/>
        <dbReference type="EC" id="3.1.1.32"/>
    </reaction>
</comment>
<dbReference type="EC" id="3.1.1.32" evidence="17"/>
<evidence type="ECO:0000313" key="19">
    <source>
        <dbReference type="EMBL" id="WWY03747.1"/>
    </source>
</evidence>
<keyword evidence="12 17" id="KW-0443">Lipid metabolism</keyword>
<dbReference type="GO" id="GO:0046872">
    <property type="term" value="F:metal ion binding"/>
    <property type="evidence" value="ECO:0007669"/>
    <property type="project" value="UniProtKB-KW"/>
</dbReference>
<comment type="catalytic activity">
    <reaction evidence="2 17">
        <text>a 1,2-diacyl-sn-glycero-3-phosphocholine + H2O = a 1-acyl-sn-glycero-3-phosphocholine + a fatty acid + H(+)</text>
        <dbReference type="Rhea" id="RHEA:15801"/>
        <dbReference type="ChEBI" id="CHEBI:15377"/>
        <dbReference type="ChEBI" id="CHEBI:15378"/>
        <dbReference type="ChEBI" id="CHEBI:28868"/>
        <dbReference type="ChEBI" id="CHEBI:57643"/>
        <dbReference type="ChEBI" id="CHEBI:58168"/>
        <dbReference type="EC" id="3.1.1.4"/>
    </reaction>
</comment>
<protein>
    <recommendedName>
        <fullName evidence="17">Phospholipase A1</fullName>
        <ecNumber evidence="17">3.1.1.32</ecNumber>
        <ecNumber evidence="17">3.1.1.4</ecNumber>
    </recommendedName>
    <alternativeName>
        <fullName evidence="17">Phosphatidylcholine 1-acylhydrolase</fullName>
    </alternativeName>
</protein>
<keyword evidence="20" id="KW-1185">Reference proteome</keyword>
<feature type="binding site" description="in dimeric form" evidence="16">
    <location>
        <position position="278"/>
    </location>
    <ligand>
        <name>Ca(2+)</name>
        <dbReference type="ChEBI" id="CHEBI:29108"/>
        <label>1</label>
    </ligand>
</feature>
<feature type="binding site" description="in dimeric form" evidence="16">
    <location>
        <position position="242"/>
    </location>
    <ligand>
        <name>Ca(2+)</name>
        <dbReference type="ChEBI" id="CHEBI:29108"/>
        <label>1</label>
    </ligand>
</feature>
<evidence type="ECO:0000256" key="6">
    <source>
        <dbReference type="ARBA" id="ARBA00022692"/>
    </source>
</evidence>
<reference evidence="18" key="1">
    <citation type="submission" date="2022-10" db="EMBL/GenBank/DDBJ databases">
        <authorList>
            <person name="Boutroux M."/>
        </authorList>
    </citation>
    <scope>NUCLEOTIDE SEQUENCE</scope>
    <source>
        <strain evidence="18">51.81</strain>
    </source>
</reference>
<dbReference type="GO" id="GO:0009279">
    <property type="term" value="C:cell outer membrane"/>
    <property type="evidence" value="ECO:0007669"/>
    <property type="project" value="UniProtKB-SubCell"/>
</dbReference>
<evidence type="ECO:0000256" key="15">
    <source>
        <dbReference type="PIRSR" id="PIRSR603187-1"/>
    </source>
</evidence>
<dbReference type="EC" id="3.1.1.4" evidence="17"/>
<proteinExistence type="inferred from homology"/>
<comment type="subunit">
    <text evidence="4 17">Homodimer; dimerization is reversible, and the dimeric form is the active one.</text>
</comment>
<dbReference type="InterPro" id="IPR036541">
    <property type="entry name" value="PLipase_A1_sf"/>
</dbReference>